<name>A0A8S8ZFM7_SORMA</name>
<evidence type="ECO:0000313" key="2">
    <source>
        <dbReference type="EMBL" id="KAA8627940.1"/>
    </source>
</evidence>
<keyword evidence="1" id="KW-0732">Signal</keyword>
<accession>A0A8S8ZFM7</accession>
<gene>
    <name evidence="2" type="ORF">SMACR_01160</name>
</gene>
<feature type="signal peptide" evidence="1">
    <location>
        <begin position="1"/>
        <end position="15"/>
    </location>
</feature>
<dbReference type="Proteomes" id="UP000433876">
    <property type="component" value="Unassembled WGS sequence"/>
</dbReference>
<organism evidence="2 3">
    <name type="scientific">Sordaria macrospora</name>
    <dbReference type="NCBI Taxonomy" id="5147"/>
    <lineage>
        <taxon>Eukaryota</taxon>
        <taxon>Fungi</taxon>
        <taxon>Dikarya</taxon>
        <taxon>Ascomycota</taxon>
        <taxon>Pezizomycotina</taxon>
        <taxon>Sordariomycetes</taxon>
        <taxon>Sordariomycetidae</taxon>
        <taxon>Sordariales</taxon>
        <taxon>Sordariaceae</taxon>
        <taxon>Sordaria</taxon>
    </lineage>
</organism>
<evidence type="ECO:0000313" key="3">
    <source>
        <dbReference type="Proteomes" id="UP000433876"/>
    </source>
</evidence>
<dbReference type="AlphaFoldDB" id="A0A8S8ZFM7"/>
<dbReference type="VEuPathDB" id="FungiDB:SMAC_01160"/>
<feature type="chain" id="PRO_5035913773" evidence="1">
    <location>
        <begin position="16"/>
        <end position="112"/>
    </location>
</feature>
<comment type="caution">
    <text evidence="2">The sequence shown here is derived from an EMBL/GenBank/DDBJ whole genome shotgun (WGS) entry which is preliminary data.</text>
</comment>
<dbReference type="OMA" id="CVNIDTL"/>
<proteinExistence type="predicted"/>
<reference evidence="2 3" key="1">
    <citation type="submission" date="2017-07" db="EMBL/GenBank/DDBJ databases">
        <title>Genome sequence of the Sordaria macrospora wild type strain R19027.</title>
        <authorList>
            <person name="Nowrousian M."/>
            <person name="Teichert I."/>
            <person name="Kueck U."/>
        </authorList>
    </citation>
    <scope>NUCLEOTIDE SEQUENCE [LARGE SCALE GENOMIC DNA]</scope>
    <source>
        <strain evidence="2 3">R19027</strain>
        <tissue evidence="2">Mycelium</tissue>
    </source>
</reference>
<protein>
    <submittedName>
        <fullName evidence="2">Uncharacterized protein</fullName>
    </submittedName>
</protein>
<evidence type="ECO:0000256" key="1">
    <source>
        <dbReference type="SAM" id="SignalP"/>
    </source>
</evidence>
<sequence>MKFTTILALATTALAYTRPKANEYKNSDCSNQNYGHNSFFLKDVTMDDTTKSVYLTDGRTLEGIPKGWFGYSDKTGNGGDCKGERLGRLPEKCVNIDTLAYKRIKCVRSEVL</sequence>
<dbReference type="EMBL" id="NMPR01000220">
    <property type="protein sequence ID" value="KAA8627940.1"/>
    <property type="molecule type" value="Genomic_DNA"/>
</dbReference>